<organism evidence="5 6">
    <name type="scientific">Hymenobacter cavernae</name>
    <dbReference type="NCBI Taxonomy" id="2044852"/>
    <lineage>
        <taxon>Bacteria</taxon>
        <taxon>Pseudomonadati</taxon>
        <taxon>Bacteroidota</taxon>
        <taxon>Cytophagia</taxon>
        <taxon>Cytophagales</taxon>
        <taxon>Hymenobacteraceae</taxon>
        <taxon>Hymenobacter</taxon>
    </lineage>
</organism>
<keyword evidence="3" id="KW-0732">Signal</keyword>
<dbReference type="Proteomes" id="UP000632273">
    <property type="component" value="Unassembled WGS sequence"/>
</dbReference>
<keyword evidence="6" id="KW-1185">Reference proteome</keyword>
<dbReference type="InterPro" id="IPR039424">
    <property type="entry name" value="SBP_5"/>
</dbReference>
<evidence type="ECO:0000313" key="5">
    <source>
        <dbReference type="EMBL" id="GGE96388.1"/>
    </source>
</evidence>
<protein>
    <submittedName>
        <fullName evidence="5">Nickel ABC transporter, nickel/metallophore periplasmic binding protein</fullName>
    </submittedName>
</protein>
<dbReference type="PANTHER" id="PTHR30290">
    <property type="entry name" value="PERIPLASMIC BINDING COMPONENT OF ABC TRANSPORTER"/>
    <property type="match status" value="1"/>
</dbReference>
<dbReference type="RefSeq" id="WP_188810399.1">
    <property type="nucleotide sequence ID" value="NZ_BMHT01000001.1"/>
</dbReference>
<sequence length="520" mass="58674">MLHTYLLASDNITGTPAPWLAEAIPTIQRTDSLTLITYRLRKKARWDNGEPVSAHDVAFTLKVMNCPGLPNEAVRARFDFIEDVLFDKNDNRHFTLVCRGRAPEFLKASGDYPILPEYALDPQRTLRSFSLRTLQKNDNTFAANPVITAFVRRYLAADLPHHPERLPGCGPYQLQKWHSGQQLTFKRKRSWWADQLRPVPAHLLARPTTIEYQVIPDVGTSLLALRRGEIDIYPLVPAKDFYRLSRSEAARRLQFHTFDSYEMVTLGFNTRHPLLQDKLTRRALSHLVDIPGLIKATQQGVAQRTVGLISPHNRAAYNDSLPLLSYDLTAATLLLQKAGWLRQADGRWLRRMVSGQTQPLSLTVSYRAGDPLYEQVAAQFQTAATLLGVPVRLRPTEASVLTGKLKSGEFELYIRTLMGNPFIFNFAPILHSASVGTSNYTGFGTPTSDKLIEAIALEENPKRKIRLLRKFQILLQQESPLVPLFFLPYRLIASNQIANLQPSGLNPGYEVKTIITQSAN</sequence>
<dbReference type="Gene3D" id="3.40.190.10">
    <property type="entry name" value="Periplasmic binding protein-like II"/>
    <property type="match status" value="1"/>
</dbReference>
<evidence type="ECO:0000256" key="1">
    <source>
        <dbReference type="ARBA" id="ARBA00005695"/>
    </source>
</evidence>
<reference evidence="6" key="1">
    <citation type="journal article" date="2019" name="Int. J. Syst. Evol. Microbiol.">
        <title>The Global Catalogue of Microorganisms (GCM) 10K type strain sequencing project: providing services to taxonomists for standard genome sequencing and annotation.</title>
        <authorList>
            <consortium name="The Broad Institute Genomics Platform"/>
            <consortium name="The Broad Institute Genome Sequencing Center for Infectious Disease"/>
            <person name="Wu L."/>
            <person name="Ma J."/>
        </authorList>
    </citation>
    <scope>NUCLEOTIDE SEQUENCE [LARGE SCALE GENOMIC DNA]</scope>
    <source>
        <strain evidence="6">CGMCC 1.15197</strain>
    </source>
</reference>
<dbReference type="Pfam" id="PF00496">
    <property type="entry name" value="SBP_bac_5"/>
    <property type="match status" value="1"/>
</dbReference>
<dbReference type="EMBL" id="BMHT01000001">
    <property type="protein sequence ID" value="GGE96388.1"/>
    <property type="molecule type" value="Genomic_DNA"/>
</dbReference>
<dbReference type="InterPro" id="IPR030678">
    <property type="entry name" value="Peptide/Ni-bd"/>
</dbReference>
<dbReference type="PANTHER" id="PTHR30290:SF9">
    <property type="entry name" value="OLIGOPEPTIDE-BINDING PROTEIN APPA"/>
    <property type="match status" value="1"/>
</dbReference>
<evidence type="ECO:0000259" key="4">
    <source>
        <dbReference type="Pfam" id="PF00496"/>
    </source>
</evidence>
<dbReference type="PIRSF" id="PIRSF002741">
    <property type="entry name" value="MppA"/>
    <property type="match status" value="1"/>
</dbReference>
<dbReference type="InterPro" id="IPR000914">
    <property type="entry name" value="SBP_5_dom"/>
</dbReference>
<comment type="caution">
    <text evidence="5">The sequence shown here is derived from an EMBL/GenBank/DDBJ whole genome shotgun (WGS) entry which is preliminary data.</text>
</comment>
<comment type="similarity">
    <text evidence="1">Belongs to the bacterial solute-binding protein 5 family.</text>
</comment>
<gene>
    <name evidence="5" type="ORF">GCM10011383_03920</name>
</gene>
<keyword evidence="2" id="KW-0813">Transport</keyword>
<dbReference type="Gene3D" id="3.10.105.10">
    <property type="entry name" value="Dipeptide-binding Protein, Domain 3"/>
    <property type="match status" value="1"/>
</dbReference>
<evidence type="ECO:0000256" key="2">
    <source>
        <dbReference type="ARBA" id="ARBA00022448"/>
    </source>
</evidence>
<name>A0ABQ1TIJ7_9BACT</name>
<evidence type="ECO:0000256" key="3">
    <source>
        <dbReference type="ARBA" id="ARBA00022729"/>
    </source>
</evidence>
<dbReference type="SUPFAM" id="SSF53850">
    <property type="entry name" value="Periplasmic binding protein-like II"/>
    <property type="match status" value="1"/>
</dbReference>
<feature type="domain" description="Solute-binding protein family 5" evidence="4">
    <location>
        <begin position="16"/>
        <end position="420"/>
    </location>
</feature>
<evidence type="ECO:0000313" key="6">
    <source>
        <dbReference type="Proteomes" id="UP000632273"/>
    </source>
</evidence>
<proteinExistence type="inferred from homology"/>
<accession>A0ABQ1TIJ7</accession>